<protein>
    <submittedName>
        <fullName evidence="1">Uncharacterized protein</fullName>
    </submittedName>
</protein>
<reference evidence="1" key="1">
    <citation type="submission" date="2023-10" db="EMBL/GenBank/DDBJ databases">
        <authorList>
            <person name="Rodriguez Cubillos JULIANA M."/>
            <person name="De Vega J."/>
        </authorList>
    </citation>
    <scope>NUCLEOTIDE SEQUENCE</scope>
</reference>
<accession>A0ACB0J2B5</accession>
<name>A0ACB0J2B5_TRIPR</name>
<dbReference type="Proteomes" id="UP001177021">
    <property type="component" value="Unassembled WGS sequence"/>
</dbReference>
<keyword evidence="2" id="KW-1185">Reference proteome</keyword>
<proteinExistence type="predicted"/>
<sequence length="381" mass="43912">MVCEDNKGNNAVFCPLLTDETIAGTLASSQSLPTLPFDLIVEILCRLTVKFLLQFRCVCKSWKSLISSPKFVKKHLRLSTTRLVHTLTSSTNQSHNYILNSIFNDVSTNVALLEYHSKHLDHFIGSCNGILCLADIYDGLFRLWNPSIRKFKELPHLKKHDYKNDNMMMYGFGHDPVLDNYKVVVVLRSHGHLVTKKTYGKVYTLGTNFWKNIEEFPFGCVAVQQRSGTFVSGPINWLVSRMYPTRRQHFIASFDLRNESYQEVFLPDCRVVDVYNLRLGALGVLRDCLCLVFRNDVWVMKEYGNHESWTKLFAITYMQDLPISYDNIKVLNIFGDNQVLLKSTEWTDKLIVYNFKNCTYKYTKFGNSAEVCGESLISSCF</sequence>
<gene>
    <name evidence="1" type="ORF">MILVUS5_LOCUS8701</name>
</gene>
<organism evidence="1 2">
    <name type="scientific">Trifolium pratense</name>
    <name type="common">Red clover</name>
    <dbReference type="NCBI Taxonomy" id="57577"/>
    <lineage>
        <taxon>Eukaryota</taxon>
        <taxon>Viridiplantae</taxon>
        <taxon>Streptophyta</taxon>
        <taxon>Embryophyta</taxon>
        <taxon>Tracheophyta</taxon>
        <taxon>Spermatophyta</taxon>
        <taxon>Magnoliopsida</taxon>
        <taxon>eudicotyledons</taxon>
        <taxon>Gunneridae</taxon>
        <taxon>Pentapetalae</taxon>
        <taxon>rosids</taxon>
        <taxon>fabids</taxon>
        <taxon>Fabales</taxon>
        <taxon>Fabaceae</taxon>
        <taxon>Papilionoideae</taxon>
        <taxon>50 kb inversion clade</taxon>
        <taxon>NPAAA clade</taxon>
        <taxon>Hologalegina</taxon>
        <taxon>IRL clade</taxon>
        <taxon>Trifolieae</taxon>
        <taxon>Trifolium</taxon>
    </lineage>
</organism>
<dbReference type="EMBL" id="CASHSV030000024">
    <property type="protein sequence ID" value="CAJ2638505.1"/>
    <property type="molecule type" value="Genomic_DNA"/>
</dbReference>
<evidence type="ECO:0000313" key="2">
    <source>
        <dbReference type="Proteomes" id="UP001177021"/>
    </source>
</evidence>
<evidence type="ECO:0000313" key="1">
    <source>
        <dbReference type="EMBL" id="CAJ2638505.1"/>
    </source>
</evidence>
<comment type="caution">
    <text evidence="1">The sequence shown here is derived from an EMBL/GenBank/DDBJ whole genome shotgun (WGS) entry which is preliminary data.</text>
</comment>